<gene>
    <name evidence="1" type="ORF">CVM73_00025</name>
</gene>
<organism evidence="1 2">
    <name type="scientific">Bradyrhizobium forestalis</name>
    <dbReference type="NCBI Taxonomy" id="1419263"/>
    <lineage>
        <taxon>Bacteria</taxon>
        <taxon>Pseudomonadati</taxon>
        <taxon>Pseudomonadota</taxon>
        <taxon>Alphaproteobacteria</taxon>
        <taxon>Hyphomicrobiales</taxon>
        <taxon>Nitrobacteraceae</taxon>
        <taxon>Bradyrhizobium</taxon>
    </lineage>
</organism>
<protein>
    <submittedName>
        <fullName evidence="1">Uncharacterized protein</fullName>
    </submittedName>
</protein>
<reference evidence="1 2" key="1">
    <citation type="submission" date="2017-11" db="EMBL/GenBank/DDBJ databases">
        <title>Bradyrhizobium forestalis sp. nov., an efficient nitrogen-fixing bacterium isolated from nodules of forest legume species in the Amazon.</title>
        <authorList>
            <person name="Costa E.M."/>
            <person name="Guimaraes A."/>
            <person name="Carvalho T.S."/>
            <person name="Rodrigues T.L."/>
            <person name="Ribeiro P.R.A."/>
            <person name="Lebbe L."/>
            <person name="Willems A."/>
            <person name="Moreira F.M.S."/>
        </authorList>
    </citation>
    <scope>NUCLEOTIDE SEQUENCE [LARGE SCALE GENOMIC DNA]</scope>
    <source>
        <strain evidence="1 2">INPA54B</strain>
    </source>
</reference>
<accession>A0A2M8RG95</accession>
<name>A0A2M8RG95_9BRAD</name>
<evidence type="ECO:0000313" key="2">
    <source>
        <dbReference type="Proteomes" id="UP000231194"/>
    </source>
</evidence>
<comment type="caution">
    <text evidence="1">The sequence shown here is derived from an EMBL/GenBank/DDBJ whole genome shotgun (WGS) entry which is preliminary data.</text>
</comment>
<dbReference type="Proteomes" id="UP000231194">
    <property type="component" value="Unassembled WGS sequence"/>
</dbReference>
<dbReference type="EMBL" id="PGVG01000001">
    <property type="protein sequence ID" value="PJG56849.1"/>
    <property type="molecule type" value="Genomic_DNA"/>
</dbReference>
<evidence type="ECO:0000313" key="1">
    <source>
        <dbReference type="EMBL" id="PJG56849.1"/>
    </source>
</evidence>
<keyword evidence="2" id="KW-1185">Reference proteome</keyword>
<proteinExistence type="predicted"/>
<sequence>MRRSNPDCFRGDSLDCFASLAMTERVSASLSSRAPDTARRLFDGALLSRGPCHAGVRGFWVPALRRNACALRLVRDTRDWAFTPCRARPSAAGRSRPG</sequence>
<dbReference type="AlphaFoldDB" id="A0A2M8RG95"/>